<reference evidence="1 2" key="1">
    <citation type="submission" date="2016-10" db="EMBL/GenBank/DDBJ databases">
        <authorList>
            <person name="de Groot N.N."/>
        </authorList>
    </citation>
    <scope>NUCLEOTIDE SEQUENCE [LARGE SCALE GENOMIC DNA]</scope>
    <source>
        <strain evidence="1 2">CGMCC 1.7056</strain>
    </source>
</reference>
<dbReference type="Proteomes" id="UP000198832">
    <property type="component" value="Unassembled WGS sequence"/>
</dbReference>
<sequence>MLAALALALITTVSDVGGGAGSAVEAVPSGPVRPESAVIAAVAEPPVLAEAQRSSRRVVKTKHALPPSAVRRLFNTPFHKFSRHHGKRPWWNTRSGISGADWVYPYFPTACYQRDRAAGGTNASAWQVLWVHPDDQPSAAARHTREVRLMVRGGQSLFAASAGRYLRNRRQLYTRSLAPRFVTTRGCQADVHDVAVPAGVYNTGHVWDGSTSATPFGSGTLTEWLQTHGYNAPNRKYVVFLQSSPFYAHGWTGISEDLANSAQSGANETPTLDNPANFSSFSYVDLSWFLDGSGDLGELSYPTQVMVHEMIHGLGAMTPSAPHESATNPLHPTDCWDLLCYNPPTGGQTYTNGCGNASGWKEWRLARGYMRLDCNRDDYWAPATDTGLAAAAWTKKRWAVSSSSFLYGNPQPSESQLATNLR</sequence>
<dbReference type="STRING" id="574651.SAMN04487968_102121"/>
<name>A0A1I1EKF9_9ACTN</name>
<protein>
    <submittedName>
        <fullName evidence="1">Uncharacterized protein</fullName>
    </submittedName>
</protein>
<dbReference type="AlphaFoldDB" id="A0A1I1EKF9"/>
<keyword evidence="2" id="KW-1185">Reference proteome</keyword>
<evidence type="ECO:0000313" key="1">
    <source>
        <dbReference type="EMBL" id="SFB87649.1"/>
    </source>
</evidence>
<accession>A0A1I1EKF9</accession>
<proteinExistence type="predicted"/>
<evidence type="ECO:0000313" key="2">
    <source>
        <dbReference type="Proteomes" id="UP000198832"/>
    </source>
</evidence>
<gene>
    <name evidence="1" type="ORF">SAMN04487968_102121</name>
</gene>
<organism evidence="1 2">
    <name type="scientific">Nocardioides terrae</name>
    <dbReference type="NCBI Taxonomy" id="574651"/>
    <lineage>
        <taxon>Bacteria</taxon>
        <taxon>Bacillati</taxon>
        <taxon>Actinomycetota</taxon>
        <taxon>Actinomycetes</taxon>
        <taxon>Propionibacteriales</taxon>
        <taxon>Nocardioidaceae</taxon>
        <taxon>Nocardioides</taxon>
    </lineage>
</organism>
<dbReference type="EMBL" id="FOLB01000002">
    <property type="protein sequence ID" value="SFB87649.1"/>
    <property type="molecule type" value="Genomic_DNA"/>
</dbReference>